<keyword evidence="2" id="KW-1185">Reference proteome</keyword>
<comment type="caution">
    <text evidence="1">The sequence shown here is derived from an EMBL/GenBank/DDBJ whole genome shotgun (WGS) entry which is preliminary data.</text>
</comment>
<dbReference type="Proteomes" id="UP001151752">
    <property type="component" value="Chromosome 1"/>
</dbReference>
<protein>
    <submittedName>
        <fullName evidence="1">Uncharacterized protein</fullName>
    </submittedName>
</protein>
<evidence type="ECO:0000313" key="2">
    <source>
        <dbReference type="Proteomes" id="UP001151752"/>
    </source>
</evidence>
<sequence length="92" mass="10011">MSSCSNRLTAGCSPSSDLNEVISNSLWVFPSPPLQEIKPSMSPPPLPPPPVKNETIGRKVERAQLVESKTNEIMRSLVKFKDSVSEDGESAE</sequence>
<accession>A0A9Q0Q8A9</accession>
<reference evidence="1" key="1">
    <citation type="submission" date="2022-11" db="EMBL/GenBank/DDBJ databases">
        <authorList>
            <person name="Hyden B.L."/>
            <person name="Feng K."/>
            <person name="Yates T."/>
            <person name="Jawdy S."/>
            <person name="Smart L.B."/>
            <person name="Muchero W."/>
        </authorList>
    </citation>
    <scope>NUCLEOTIDE SEQUENCE</scope>
    <source>
        <tissue evidence="1">Shoot tip</tissue>
    </source>
</reference>
<proteinExistence type="predicted"/>
<name>A0A9Q0Q8A9_9ROSI</name>
<gene>
    <name evidence="1" type="ORF">OIU74_012792</name>
</gene>
<dbReference type="AlphaFoldDB" id="A0A9Q0Q8A9"/>
<reference evidence="1" key="2">
    <citation type="journal article" date="2023" name="Int. J. Mol. Sci.">
        <title>De Novo Assembly and Annotation of 11 Diverse Shrub Willow (Salix) Genomes Reveals Novel Gene Organization in Sex-Linked Regions.</title>
        <authorList>
            <person name="Hyden B."/>
            <person name="Feng K."/>
            <person name="Yates T.B."/>
            <person name="Jawdy S."/>
            <person name="Cereghino C."/>
            <person name="Smart L.B."/>
            <person name="Muchero W."/>
        </authorList>
    </citation>
    <scope>NUCLEOTIDE SEQUENCE</scope>
    <source>
        <tissue evidence="1">Shoot tip</tissue>
    </source>
</reference>
<organism evidence="1 2">
    <name type="scientific">Salix koriyanagi</name>
    <dbReference type="NCBI Taxonomy" id="2511006"/>
    <lineage>
        <taxon>Eukaryota</taxon>
        <taxon>Viridiplantae</taxon>
        <taxon>Streptophyta</taxon>
        <taxon>Embryophyta</taxon>
        <taxon>Tracheophyta</taxon>
        <taxon>Spermatophyta</taxon>
        <taxon>Magnoliopsida</taxon>
        <taxon>eudicotyledons</taxon>
        <taxon>Gunneridae</taxon>
        <taxon>Pentapetalae</taxon>
        <taxon>rosids</taxon>
        <taxon>fabids</taxon>
        <taxon>Malpighiales</taxon>
        <taxon>Salicaceae</taxon>
        <taxon>Saliceae</taxon>
        <taxon>Salix</taxon>
    </lineage>
</organism>
<dbReference type="EMBL" id="JAPFFM010000016">
    <property type="protein sequence ID" value="KAJ6701489.1"/>
    <property type="molecule type" value="Genomic_DNA"/>
</dbReference>
<evidence type="ECO:0000313" key="1">
    <source>
        <dbReference type="EMBL" id="KAJ6701489.1"/>
    </source>
</evidence>